<reference evidence="1 2" key="1">
    <citation type="submission" date="2012-06" db="EMBL/GenBank/DDBJ databases">
        <title>Complete sequence of Thiocystis violascens DSM 198.</title>
        <authorList>
            <consortium name="US DOE Joint Genome Institute"/>
            <person name="Lucas S."/>
            <person name="Han J."/>
            <person name="Lapidus A."/>
            <person name="Cheng J.-F."/>
            <person name="Goodwin L."/>
            <person name="Pitluck S."/>
            <person name="Peters L."/>
            <person name="Ovchinnikova G."/>
            <person name="Teshima H."/>
            <person name="Detter J.C."/>
            <person name="Han C."/>
            <person name="Tapia R."/>
            <person name="Land M."/>
            <person name="Hauser L."/>
            <person name="Kyrpides N."/>
            <person name="Ivanova N."/>
            <person name="Pagani I."/>
            <person name="Vogl K."/>
            <person name="Liu Z."/>
            <person name="Frigaard N.-U."/>
            <person name="Bryant D."/>
            <person name="Woyke T."/>
        </authorList>
    </citation>
    <scope>NUCLEOTIDE SEQUENCE [LARGE SCALE GENOMIC DNA]</scope>
    <source>
        <strain evidence="2">ATCC 17096 / DSM 198 / 6111</strain>
    </source>
</reference>
<dbReference type="GO" id="GO:0009253">
    <property type="term" value="P:peptidoglycan catabolic process"/>
    <property type="evidence" value="ECO:0007669"/>
    <property type="project" value="InterPro"/>
</dbReference>
<dbReference type="RefSeq" id="WP_014780595.1">
    <property type="nucleotide sequence ID" value="NC_018012.1"/>
</dbReference>
<keyword evidence="2" id="KW-1185">Reference proteome</keyword>
<evidence type="ECO:0000313" key="2">
    <source>
        <dbReference type="Proteomes" id="UP000006062"/>
    </source>
</evidence>
<organism evidence="1 2">
    <name type="scientific">Thiocystis violascens (strain ATCC 17096 / DSM 198 / 6111)</name>
    <name type="common">Chromatium violascens</name>
    <dbReference type="NCBI Taxonomy" id="765911"/>
    <lineage>
        <taxon>Bacteria</taxon>
        <taxon>Pseudomonadati</taxon>
        <taxon>Pseudomonadota</taxon>
        <taxon>Gammaproteobacteria</taxon>
        <taxon>Chromatiales</taxon>
        <taxon>Chromatiaceae</taxon>
        <taxon>Thiocystis</taxon>
    </lineage>
</organism>
<protein>
    <submittedName>
        <fullName evidence="1">Negative regulator of beta-lactamase expression</fullName>
    </submittedName>
</protein>
<sequence length="175" mass="19540">MNPRPIDQLIIHCSDSRNGRWIDAESIDHWHAERGFLRAPEAVAAHEPTLRHLGHHWLIYTNGSLRPGRHPDEPGAPRAARGHQALNLCLIGRDAFTPAQWTSLAVLVDRLLAAYPQARVLGHRDSAPEGWCESEGVRRRCPRIQTCPGFDVAAWLAGGRIALPDHLLIPREDCC</sequence>
<dbReference type="Proteomes" id="UP000006062">
    <property type="component" value="Chromosome"/>
</dbReference>
<dbReference type="OrthoDB" id="8754850at2"/>
<gene>
    <name evidence="1" type="ordered locus">Thivi_4416</name>
</gene>
<dbReference type="InterPro" id="IPR036505">
    <property type="entry name" value="Amidase/PGRP_sf"/>
</dbReference>
<name>I3YGV1_THIV6</name>
<dbReference type="Gene3D" id="3.40.80.10">
    <property type="entry name" value="Peptidoglycan recognition protein-like"/>
    <property type="match status" value="1"/>
</dbReference>
<dbReference type="AlphaFoldDB" id="I3YGV1"/>
<accession>I3YGV1</accession>
<dbReference type="EMBL" id="CP003154">
    <property type="protein sequence ID" value="AFL76219.1"/>
    <property type="molecule type" value="Genomic_DNA"/>
</dbReference>
<proteinExistence type="predicted"/>
<dbReference type="HOGENOM" id="CLU_079366_1_0_6"/>
<dbReference type="STRING" id="765911.Thivi_4416"/>
<dbReference type="GO" id="GO:0008745">
    <property type="term" value="F:N-acetylmuramoyl-L-alanine amidase activity"/>
    <property type="evidence" value="ECO:0007669"/>
    <property type="project" value="InterPro"/>
</dbReference>
<dbReference type="KEGG" id="tvi:Thivi_4416"/>
<dbReference type="SUPFAM" id="SSF55846">
    <property type="entry name" value="N-acetylmuramoyl-L-alanine amidase-like"/>
    <property type="match status" value="1"/>
</dbReference>
<evidence type="ECO:0000313" key="1">
    <source>
        <dbReference type="EMBL" id="AFL76219.1"/>
    </source>
</evidence>
<dbReference type="eggNOG" id="COG3023">
    <property type="taxonomic scope" value="Bacteria"/>
</dbReference>